<gene>
    <name evidence="2" type="ORF">DPMN_163814</name>
</gene>
<dbReference type="Proteomes" id="UP000828390">
    <property type="component" value="Unassembled WGS sequence"/>
</dbReference>
<reference evidence="2" key="1">
    <citation type="journal article" date="2019" name="bioRxiv">
        <title>The Genome of the Zebra Mussel, Dreissena polymorpha: A Resource for Invasive Species Research.</title>
        <authorList>
            <person name="McCartney M.A."/>
            <person name="Auch B."/>
            <person name="Kono T."/>
            <person name="Mallez S."/>
            <person name="Zhang Y."/>
            <person name="Obille A."/>
            <person name="Becker A."/>
            <person name="Abrahante J.E."/>
            <person name="Garbe J."/>
            <person name="Badalamenti J.P."/>
            <person name="Herman A."/>
            <person name="Mangelson H."/>
            <person name="Liachko I."/>
            <person name="Sullivan S."/>
            <person name="Sone E.D."/>
            <person name="Koren S."/>
            <person name="Silverstein K.A.T."/>
            <person name="Beckman K.B."/>
            <person name="Gohl D.M."/>
        </authorList>
    </citation>
    <scope>NUCLEOTIDE SEQUENCE</scope>
    <source>
        <strain evidence="2">Duluth1</strain>
        <tissue evidence="2">Whole animal</tissue>
    </source>
</reference>
<protein>
    <submittedName>
        <fullName evidence="2">Uncharacterized protein</fullName>
    </submittedName>
</protein>
<sequence>MDYQSGNGSDREQLRTIGHSPNSKKNSGREGLGIRRLSFNGKMHPSKRKECRCRQRSEENKRR</sequence>
<feature type="compositionally biased region" description="Basic and acidic residues" evidence="1">
    <location>
        <begin position="52"/>
        <end position="63"/>
    </location>
</feature>
<dbReference type="EMBL" id="JAIWYP010000008">
    <property type="protein sequence ID" value="KAH3785721.1"/>
    <property type="molecule type" value="Genomic_DNA"/>
</dbReference>
<keyword evidence="3" id="KW-1185">Reference proteome</keyword>
<accession>A0A9D4IRP3</accession>
<comment type="caution">
    <text evidence="2">The sequence shown here is derived from an EMBL/GenBank/DDBJ whole genome shotgun (WGS) entry which is preliminary data.</text>
</comment>
<name>A0A9D4IRP3_DREPO</name>
<feature type="region of interest" description="Disordered" evidence="1">
    <location>
        <begin position="1"/>
        <end position="63"/>
    </location>
</feature>
<evidence type="ECO:0000313" key="3">
    <source>
        <dbReference type="Proteomes" id="UP000828390"/>
    </source>
</evidence>
<evidence type="ECO:0000313" key="2">
    <source>
        <dbReference type="EMBL" id="KAH3785721.1"/>
    </source>
</evidence>
<dbReference type="AlphaFoldDB" id="A0A9D4IRP3"/>
<evidence type="ECO:0000256" key="1">
    <source>
        <dbReference type="SAM" id="MobiDB-lite"/>
    </source>
</evidence>
<organism evidence="2 3">
    <name type="scientific">Dreissena polymorpha</name>
    <name type="common">Zebra mussel</name>
    <name type="synonym">Mytilus polymorpha</name>
    <dbReference type="NCBI Taxonomy" id="45954"/>
    <lineage>
        <taxon>Eukaryota</taxon>
        <taxon>Metazoa</taxon>
        <taxon>Spiralia</taxon>
        <taxon>Lophotrochozoa</taxon>
        <taxon>Mollusca</taxon>
        <taxon>Bivalvia</taxon>
        <taxon>Autobranchia</taxon>
        <taxon>Heteroconchia</taxon>
        <taxon>Euheterodonta</taxon>
        <taxon>Imparidentia</taxon>
        <taxon>Neoheterodontei</taxon>
        <taxon>Myida</taxon>
        <taxon>Dreissenoidea</taxon>
        <taxon>Dreissenidae</taxon>
        <taxon>Dreissena</taxon>
    </lineage>
</organism>
<reference evidence="2" key="2">
    <citation type="submission" date="2020-11" db="EMBL/GenBank/DDBJ databases">
        <authorList>
            <person name="McCartney M.A."/>
            <person name="Auch B."/>
            <person name="Kono T."/>
            <person name="Mallez S."/>
            <person name="Becker A."/>
            <person name="Gohl D.M."/>
            <person name="Silverstein K.A.T."/>
            <person name="Koren S."/>
            <person name="Bechman K.B."/>
            <person name="Herman A."/>
            <person name="Abrahante J.E."/>
            <person name="Garbe J."/>
        </authorList>
    </citation>
    <scope>NUCLEOTIDE SEQUENCE</scope>
    <source>
        <strain evidence="2">Duluth1</strain>
        <tissue evidence="2">Whole animal</tissue>
    </source>
</reference>
<proteinExistence type="predicted"/>